<dbReference type="InterPro" id="IPR052583">
    <property type="entry name" value="ATP-helicase/E3_Ub-Ligase"/>
</dbReference>
<keyword evidence="1" id="KW-0479">Metal-binding</keyword>
<dbReference type="PROSITE" id="PS00518">
    <property type="entry name" value="ZF_RING_1"/>
    <property type="match status" value="1"/>
</dbReference>
<dbReference type="Pfam" id="PF13445">
    <property type="entry name" value="zf-RING_UBOX"/>
    <property type="match status" value="1"/>
</dbReference>
<organism evidence="6 7">
    <name type="scientific">Vitis vinifera</name>
    <name type="common">Grape</name>
    <dbReference type="NCBI Taxonomy" id="29760"/>
    <lineage>
        <taxon>Eukaryota</taxon>
        <taxon>Viridiplantae</taxon>
        <taxon>Streptophyta</taxon>
        <taxon>Embryophyta</taxon>
        <taxon>Tracheophyta</taxon>
        <taxon>Spermatophyta</taxon>
        <taxon>Magnoliopsida</taxon>
        <taxon>eudicotyledons</taxon>
        <taxon>Gunneridae</taxon>
        <taxon>Pentapetalae</taxon>
        <taxon>rosids</taxon>
        <taxon>Vitales</taxon>
        <taxon>Vitaceae</taxon>
        <taxon>Viteae</taxon>
        <taxon>Vitis</taxon>
    </lineage>
</organism>
<dbReference type="InterPro" id="IPR027370">
    <property type="entry name" value="Znf-RING_euk"/>
</dbReference>
<reference evidence="6 7" key="1">
    <citation type="journal article" date="2018" name="PLoS Genet.">
        <title>Population sequencing reveals clonal diversity and ancestral inbreeding in the grapevine cultivar Chardonnay.</title>
        <authorList>
            <person name="Roach M.J."/>
            <person name="Johnson D.L."/>
            <person name="Bohlmann J."/>
            <person name="van Vuuren H.J."/>
            <person name="Jones S.J."/>
            <person name="Pretorius I.S."/>
            <person name="Schmidt S.A."/>
            <person name="Borneman A.R."/>
        </authorList>
    </citation>
    <scope>NUCLEOTIDE SEQUENCE [LARGE SCALE GENOMIC DNA]</scope>
    <source>
        <strain evidence="7">cv. Chardonnay</strain>
        <tissue evidence="6">Leaf</tissue>
    </source>
</reference>
<dbReference type="GO" id="GO:0140096">
    <property type="term" value="F:catalytic activity, acting on a protein"/>
    <property type="evidence" value="ECO:0007669"/>
    <property type="project" value="UniProtKB-ARBA"/>
</dbReference>
<dbReference type="PROSITE" id="PS50089">
    <property type="entry name" value="ZF_RING_2"/>
    <property type="match status" value="1"/>
</dbReference>
<dbReference type="InterPro" id="IPR017907">
    <property type="entry name" value="Znf_RING_CS"/>
</dbReference>
<name>A0A438E3T2_VITVI</name>
<evidence type="ECO:0000256" key="3">
    <source>
        <dbReference type="ARBA" id="ARBA00022833"/>
    </source>
</evidence>
<dbReference type="InterPro" id="IPR001841">
    <property type="entry name" value="Znf_RING"/>
</dbReference>
<dbReference type="Proteomes" id="UP000288805">
    <property type="component" value="Unassembled WGS sequence"/>
</dbReference>
<dbReference type="SUPFAM" id="SSF57850">
    <property type="entry name" value="RING/U-box"/>
    <property type="match status" value="1"/>
</dbReference>
<sequence length="517" mass="58668">MPFERVRISTSRARPAPEDWRRFSLFHLNITSIHQFQAILGLLEEHLLSEPTADAFHLTCPKLSSLDFGCPDYPHYDGRNSLFLSVEASRNKAWFFLVWELCNCLQLGVVFWTGLDSLEASRQTLVDRLLEINQTMESPREEDIDRVRYCPNCQANGDGPLCVHCELDELFQGYEARLFRLNKAHGGMITSAEEAVDLQKKISALNRFYRTCSQSNKNSTPSNVGNKENMRKRDVGEKLVVSKSPSELEVVLGVIKSSCKAQLGREGQSEATKQLLLLEGMRKEYAHARSLAIAQAQVLRAHDEIKMATSRLRLREDENDKSIDALSLNELDAAIVENSSERLMSLTLLSRIKGQLRYLKGLVLSKQKLQLESPNNASLTQDTATLLISRPVEEKNKCIRETDDEACPVCQEKLSNRRMVFQCGHVICCNCLFAMTEKRLVHHGKFQDKWLMCPTCRQHTDVGNIAYADDRQTKSCDSAELHTVQSLEKSEAFCDCSRFLWNKGMLPVHCSISLIYA</sequence>
<evidence type="ECO:0000313" key="6">
    <source>
        <dbReference type="EMBL" id="RVW42349.1"/>
    </source>
</evidence>
<dbReference type="EMBL" id="QGNW01001405">
    <property type="protein sequence ID" value="RVW42349.1"/>
    <property type="molecule type" value="Genomic_DNA"/>
</dbReference>
<dbReference type="PANTHER" id="PTHR45865">
    <property type="entry name" value="E3 UBIQUITIN-PROTEIN LIGASE SHPRH FAMILY MEMBER"/>
    <property type="match status" value="1"/>
</dbReference>
<evidence type="ECO:0000256" key="4">
    <source>
        <dbReference type="PROSITE-ProRule" id="PRU00175"/>
    </source>
</evidence>
<evidence type="ECO:0000259" key="5">
    <source>
        <dbReference type="PROSITE" id="PS50089"/>
    </source>
</evidence>
<dbReference type="PANTHER" id="PTHR45865:SF1">
    <property type="entry name" value="E3 UBIQUITIN-PROTEIN LIGASE SHPRH"/>
    <property type="match status" value="1"/>
</dbReference>
<dbReference type="Gene3D" id="3.30.40.10">
    <property type="entry name" value="Zinc/RING finger domain, C3HC4 (zinc finger)"/>
    <property type="match status" value="1"/>
</dbReference>
<gene>
    <name evidence="6" type="ORF">CK203_070792</name>
</gene>
<protein>
    <recommendedName>
        <fullName evidence="5">RING-type domain-containing protein</fullName>
    </recommendedName>
</protein>
<keyword evidence="3" id="KW-0862">Zinc</keyword>
<dbReference type="AlphaFoldDB" id="A0A438E3T2"/>
<evidence type="ECO:0000256" key="2">
    <source>
        <dbReference type="ARBA" id="ARBA00022771"/>
    </source>
</evidence>
<accession>A0A438E3T2</accession>
<feature type="domain" description="RING-type" evidence="5">
    <location>
        <begin position="407"/>
        <end position="457"/>
    </location>
</feature>
<evidence type="ECO:0000256" key="1">
    <source>
        <dbReference type="ARBA" id="ARBA00022723"/>
    </source>
</evidence>
<keyword evidence="2 4" id="KW-0863">Zinc-finger</keyword>
<proteinExistence type="predicted"/>
<dbReference type="InterPro" id="IPR013083">
    <property type="entry name" value="Znf_RING/FYVE/PHD"/>
</dbReference>
<dbReference type="SMART" id="SM00184">
    <property type="entry name" value="RING"/>
    <property type="match status" value="1"/>
</dbReference>
<comment type="caution">
    <text evidence="6">The sequence shown here is derived from an EMBL/GenBank/DDBJ whole genome shotgun (WGS) entry which is preliminary data.</text>
</comment>
<evidence type="ECO:0000313" key="7">
    <source>
        <dbReference type="Proteomes" id="UP000288805"/>
    </source>
</evidence>
<dbReference type="GO" id="GO:0008270">
    <property type="term" value="F:zinc ion binding"/>
    <property type="evidence" value="ECO:0007669"/>
    <property type="project" value="UniProtKB-KW"/>
</dbReference>